<organism evidence="7 8">
    <name type="scientific">Roseiterribacter gracilis</name>
    <dbReference type="NCBI Taxonomy" id="2812848"/>
    <lineage>
        <taxon>Bacteria</taxon>
        <taxon>Pseudomonadati</taxon>
        <taxon>Pseudomonadota</taxon>
        <taxon>Alphaproteobacteria</taxon>
        <taxon>Rhodospirillales</taxon>
        <taxon>Roseiterribacteraceae</taxon>
        <taxon>Roseiterribacter</taxon>
    </lineage>
</organism>
<dbReference type="GO" id="GO:0015833">
    <property type="term" value="P:peptide transport"/>
    <property type="evidence" value="ECO:0007669"/>
    <property type="project" value="TreeGrafter"/>
</dbReference>
<dbReference type="CDD" id="cd08513">
    <property type="entry name" value="PBP2_thermophilic_Hb8_like"/>
    <property type="match status" value="1"/>
</dbReference>
<evidence type="ECO:0000256" key="2">
    <source>
        <dbReference type="ARBA" id="ARBA00005695"/>
    </source>
</evidence>
<comment type="subcellular location">
    <subcellularLocation>
        <location evidence="1">Periplasm</location>
    </subcellularLocation>
</comment>
<dbReference type="Gene3D" id="3.40.190.10">
    <property type="entry name" value="Periplasmic binding protein-like II"/>
    <property type="match status" value="1"/>
</dbReference>
<proteinExistence type="inferred from homology"/>
<keyword evidence="8" id="KW-1185">Reference proteome</keyword>
<evidence type="ECO:0000313" key="8">
    <source>
        <dbReference type="Proteomes" id="UP000681075"/>
    </source>
</evidence>
<comment type="similarity">
    <text evidence="2">Belongs to the bacterial solute-binding protein 5 family.</text>
</comment>
<dbReference type="AlphaFoldDB" id="A0A8S8XA62"/>
<protein>
    <submittedName>
        <fullName evidence="7">Peptide ABC transporter substrate-binding protein</fullName>
    </submittedName>
</protein>
<feature type="domain" description="Solute-binding protein family 5" evidence="6">
    <location>
        <begin position="93"/>
        <end position="446"/>
    </location>
</feature>
<dbReference type="EMBL" id="BOPV01000001">
    <property type="protein sequence ID" value="GIL40353.1"/>
    <property type="molecule type" value="Genomic_DNA"/>
</dbReference>
<keyword evidence="3" id="KW-0813">Transport</keyword>
<gene>
    <name evidence="7" type="ORF">TMPK1_25900</name>
</gene>
<keyword evidence="4 5" id="KW-0732">Signal</keyword>
<reference evidence="7" key="1">
    <citation type="submission" date="2021-02" db="EMBL/GenBank/DDBJ databases">
        <title>Genome sequence of Rhodospirillales sp. strain TMPK1 isolated from soil.</title>
        <authorList>
            <person name="Nakai R."/>
            <person name="Kusada H."/>
            <person name="Tamaki H."/>
        </authorList>
    </citation>
    <scope>NUCLEOTIDE SEQUENCE</scope>
    <source>
        <strain evidence="7">TMPK1</strain>
    </source>
</reference>
<name>A0A8S8XA62_9PROT</name>
<dbReference type="GO" id="GO:1904680">
    <property type="term" value="F:peptide transmembrane transporter activity"/>
    <property type="evidence" value="ECO:0007669"/>
    <property type="project" value="TreeGrafter"/>
</dbReference>
<evidence type="ECO:0000256" key="3">
    <source>
        <dbReference type="ARBA" id="ARBA00022448"/>
    </source>
</evidence>
<dbReference type="Proteomes" id="UP000681075">
    <property type="component" value="Unassembled WGS sequence"/>
</dbReference>
<accession>A0A8S8XA62</accession>
<dbReference type="InterPro" id="IPR039424">
    <property type="entry name" value="SBP_5"/>
</dbReference>
<dbReference type="PANTHER" id="PTHR30290:SF9">
    <property type="entry name" value="OLIGOPEPTIDE-BINDING PROTEIN APPA"/>
    <property type="match status" value="1"/>
</dbReference>
<evidence type="ECO:0000313" key="7">
    <source>
        <dbReference type="EMBL" id="GIL40353.1"/>
    </source>
</evidence>
<dbReference type="PANTHER" id="PTHR30290">
    <property type="entry name" value="PERIPLASMIC BINDING COMPONENT OF ABC TRANSPORTER"/>
    <property type="match status" value="1"/>
</dbReference>
<dbReference type="Pfam" id="PF00496">
    <property type="entry name" value="SBP_bac_5"/>
    <property type="match status" value="1"/>
</dbReference>
<sequence>MLMATASLVALSSAAVAQSKHTTLTIGVSQFGSNLLPPVENMVAKEYLLGFTHRRLTVYGYDWNLECQICTEIPTVENGRVEAVTLPDGRAARKVRFTLKPDLKWGDGAPLTTKDVLFSYEYAKHPLSGVYNGTLTGVDIVDLKALDERSFVITRTLNQCTPAQINDFRVLPAHLEEAKFRENPAEYRLKNGYDTDPTNPGLWNGPYRITSYDRGANTVMERNPYWTGQKPYFDRIVVKTIENTAALESNLKSGDIDFISAENGLTIDQSVAFQKRNKDAFDLEFKSQLMYEYLNVNQDDPWLKDVRLRQALLYALDRAAISARIFEGQQTVADTTIHPLDKVHTDDGVTKYGFDKAKAVELLVAAGWTKVGSDGIRTNDKGERLSLELGTTAGNKVRELVQQVMQKMWKDVGVEARLKVLPPRVVFGEALRKRQFPHLYLTAYSTSPGLLPEATLHSRGIPSEANGWAGQNYSGAKIPALDHAIDDAQLRCGADEQKKDWGDIQRLTAADLPIIPLFFRVNTNVTPKWLHGVRQTGHQYSSTMWVETWTAD</sequence>
<comment type="caution">
    <text evidence="7">The sequence shown here is derived from an EMBL/GenBank/DDBJ whole genome shotgun (WGS) entry which is preliminary data.</text>
</comment>
<dbReference type="GO" id="GO:0030288">
    <property type="term" value="C:outer membrane-bounded periplasmic space"/>
    <property type="evidence" value="ECO:0007669"/>
    <property type="project" value="UniProtKB-ARBA"/>
</dbReference>
<dbReference type="SUPFAM" id="SSF53850">
    <property type="entry name" value="Periplasmic binding protein-like II"/>
    <property type="match status" value="1"/>
</dbReference>
<evidence type="ECO:0000259" key="6">
    <source>
        <dbReference type="Pfam" id="PF00496"/>
    </source>
</evidence>
<dbReference type="Gene3D" id="3.10.105.10">
    <property type="entry name" value="Dipeptide-binding Protein, Domain 3"/>
    <property type="match status" value="1"/>
</dbReference>
<dbReference type="PIRSF" id="PIRSF002741">
    <property type="entry name" value="MppA"/>
    <property type="match status" value="1"/>
</dbReference>
<dbReference type="InterPro" id="IPR000914">
    <property type="entry name" value="SBP_5_dom"/>
</dbReference>
<feature type="chain" id="PRO_5035867102" evidence="5">
    <location>
        <begin position="18"/>
        <end position="552"/>
    </location>
</feature>
<feature type="signal peptide" evidence="5">
    <location>
        <begin position="1"/>
        <end position="17"/>
    </location>
</feature>
<evidence type="ECO:0000256" key="1">
    <source>
        <dbReference type="ARBA" id="ARBA00004418"/>
    </source>
</evidence>
<dbReference type="InterPro" id="IPR030678">
    <property type="entry name" value="Peptide/Ni-bd"/>
</dbReference>
<dbReference type="GO" id="GO:0043190">
    <property type="term" value="C:ATP-binding cassette (ABC) transporter complex"/>
    <property type="evidence" value="ECO:0007669"/>
    <property type="project" value="InterPro"/>
</dbReference>
<evidence type="ECO:0000256" key="5">
    <source>
        <dbReference type="SAM" id="SignalP"/>
    </source>
</evidence>
<evidence type="ECO:0000256" key="4">
    <source>
        <dbReference type="ARBA" id="ARBA00022729"/>
    </source>
</evidence>